<dbReference type="Proteomes" id="UP000027936">
    <property type="component" value="Unassembled WGS sequence"/>
</dbReference>
<protein>
    <submittedName>
        <fullName evidence="2">Putative F0F1-ATPase subunit (ATPase_gene1)</fullName>
    </submittedName>
</protein>
<proteinExistence type="predicted"/>
<dbReference type="PATRIC" id="fig|1348973.3.peg.2522"/>
<keyword evidence="1" id="KW-0812">Transmembrane</keyword>
<organism evidence="2 3">
    <name type="scientific">Schinkia azotoformans MEV2011</name>
    <dbReference type="NCBI Taxonomy" id="1348973"/>
    <lineage>
        <taxon>Bacteria</taxon>
        <taxon>Bacillati</taxon>
        <taxon>Bacillota</taxon>
        <taxon>Bacilli</taxon>
        <taxon>Bacillales</taxon>
        <taxon>Bacillaceae</taxon>
        <taxon>Calidifontibacillus/Schinkia group</taxon>
        <taxon>Schinkia</taxon>
    </lineage>
</organism>
<evidence type="ECO:0000313" key="3">
    <source>
        <dbReference type="Proteomes" id="UP000027936"/>
    </source>
</evidence>
<evidence type="ECO:0000313" key="2">
    <source>
        <dbReference type="EMBL" id="KEF38186.1"/>
    </source>
</evidence>
<dbReference type="AlphaFoldDB" id="A0A072NL64"/>
<comment type="caution">
    <text evidence="2">The sequence shown here is derived from an EMBL/GenBank/DDBJ whole genome shotgun (WGS) entry which is preliminary data.</text>
</comment>
<keyword evidence="1" id="KW-0472">Membrane</keyword>
<name>A0A072NL64_SCHAZ</name>
<feature type="transmembrane region" description="Helical" evidence="1">
    <location>
        <begin position="12"/>
        <end position="35"/>
    </location>
</feature>
<dbReference type="EMBL" id="JJRY01000009">
    <property type="protein sequence ID" value="KEF38186.1"/>
    <property type="molecule type" value="Genomic_DNA"/>
</dbReference>
<evidence type="ECO:0000256" key="1">
    <source>
        <dbReference type="SAM" id="Phobius"/>
    </source>
</evidence>
<sequence length="78" mass="8682">MRDEKRPRNPYKAMALMSAISAQLVGSILIGLFLGKWLDAELGTLPLFLILGLFLGLATGIYSMLQLIKKFNVNDDQK</sequence>
<dbReference type="InterPro" id="IPR032820">
    <property type="entry name" value="ATPase_put"/>
</dbReference>
<dbReference type="Pfam" id="PF09527">
    <property type="entry name" value="ATPase_gene1"/>
    <property type="match status" value="1"/>
</dbReference>
<reference evidence="2 3" key="1">
    <citation type="submission" date="2014-04" db="EMBL/GenBank/DDBJ databases">
        <title>Draft genome sequence of Bacillus azotoformans MEV2011, a (co-) denitrifying strain unable to grow in the presence of oxygen.</title>
        <authorList>
            <person name="Nielsen M."/>
            <person name="Schreiber L."/>
            <person name="Finster K."/>
            <person name="Schramm A."/>
        </authorList>
    </citation>
    <scope>NUCLEOTIDE SEQUENCE [LARGE SCALE GENOMIC DNA]</scope>
    <source>
        <strain evidence="2 3">MEV2011</strain>
    </source>
</reference>
<keyword evidence="1" id="KW-1133">Transmembrane helix</keyword>
<feature type="transmembrane region" description="Helical" evidence="1">
    <location>
        <begin position="47"/>
        <end position="68"/>
    </location>
</feature>
<accession>A0A072NL64</accession>
<gene>
    <name evidence="2" type="ORF">M670_02605</name>
</gene>